<dbReference type="Gene3D" id="1.20.1640.10">
    <property type="entry name" value="Multidrug efflux transporter AcrB transmembrane domain"/>
    <property type="match status" value="1"/>
</dbReference>
<dbReference type="SUPFAM" id="SSF82866">
    <property type="entry name" value="Multidrug efflux transporter AcrB transmembrane domain"/>
    <property type="match status" value="1"/>
</dbReference>
<feature type="transmembrane region" description="Helical" evidence="1">
    <location>
        <begin position="256"/>
        <end position="282"/>
    </location>
</feature>
<evidence type="ECO:0008006" key="3">
    <source>
        <dbReference type="Google" id="ProtNLM"/>
    </source>
</evidence>
<reference evidence="2" key="1">
    <citation type="submission" date="2018-05" db="EMBL/GenBank/DDBJ databases">
        <authorList>
            <person name="Lanie J.A."/>
            <person name="Ng W.-L."/>
            <person name="Kazmierczak K.M."/>
            <person name="Andrzejewski T.M."/>
            <person name="Davidsen T.M."/>
            <person name="Wayne K.J."/>
            <person name="Tettelin H."/>
            <person name="Glass J.I."/>
            <person name="Rusch D."/>
            <person name="Podicherti R."/>
            <person name="Tsui H.-C.T."/>
            <person name="Winkler M.E."/>
        </authorList>
    </citation>
    <scope>NUCLEOTIDE SEQUENCE</scope>
</reference>
<dbReference type="GO" id="GO:0005886">
    <property type="term" value="C:plasma membrane"/>
    <property type="evidence" value="ECO:0007669"/>
    <property type="project" value="TreeGrafter"/>
</dbReference>
<dbReference type="Gene3D" id="3.30.70.1440">
    <property type="entry name" value="Multidrug efflux transporter AcrB pore domain"/>
    <property type="match status" value="1"/>
</dbReference>
<feature type="transmembrane region" description="Helical" evidence="1">
    <location>
        <begin position="127"/>
        <end position="146"/>
    </location>
</feature>
<feature type="transmembrane region" description="Helical" evidence="1">
    <location>
        <begin position="152"/>
        <end position="180"/>
    </location>
</feature>
<dbReference type="EMBL" id="UINC01058827">
    <property type="protein sequence ID" value="SVB81536.1"/>
    <property type="molecule type" value="Genomic_DNA"/>
</dbReference>
<accession>A0A382H2J4</accession>
<dbReference type="Gene3D" id="3.30.2090.10">
    <property type="entry name" value="Multidrug efflux transporter AcrB TolC docking domain, DN and DC subdomains"/>
    <property type="match status" value="1"/>
</dbReference>
<dbReference type="AlphaFoldDB" id="A0A382H2J4"/>
<sequence length="321" mass="34930">TLEVMLGSRFVTTFNDRGVQYNVVLQARDEDRLTPRDLTNIYVRSETQDQLVPLSNLVTLREMAGAKELNRFDRMRSVTISASLGPDYSLGEALDYLDGLAKERLPGEARISYAGQSREFRDSSASLLMTFMLALLIIYLVLGAQFESFVHPFIILLSVPLAVTGALGTLLLTGITLNIYSQIGMIMLIGLVSKNGILIVEFSNQLREQGASVREAVQKASEARLRPILMTAIATVFGAVPIALATGAGAESRTSIGWVIIGGVSFSTLLSLFLVPALYLLLARLTKPSSYVADRLRDLEEEHSIVGGRARSAPVIEIPAP</sequence>
<feature type="transmembrane region" description="Helical" evidence="1">
    <location>
        <begin position="228"/>
        <end position="250"/>
    </location>
</feature>
<evidence type="ECO:0000256" key="1">
    <source>
        <dbReference type="SAM" id="Phobius"/>
    </source>
</evidence>
<name>A0A382H2J4_9ZZZZ</name>
<dbReference type="Pfam" id="PF00873">
    <property type="entry name" value="ACR_tran"/>
    <property type="match status" value="1"/>
</dbReference>
<organism evidence="2">
    <name type="scientific">marine metagenome</name>
    <dbReference type="NCBI Taxonomy" id="408172"/>
    <lineage>
        <taxon>unclassified sequences</taxon>
        <taxon>metagenomes</taxon>
        <taxon>ecological metagenomes</taxon>
    </lineage>
</organism>
<keyword evidence="1" id="KW-1133">Transmembrane helix</keyword>
<evidence type="ECO:0000313" key="2">
    <source>
        <dbReference type="EMBL" id="SVB81536.1"/>
    </source>
</evidence>
<keyword evidence="1" id="KW-0472">Membrane</keyword>
<feature type="non-terminal residue" evidence="2">
    <location>
        <position position="1"/>
    </location>
</feature>
<protein>
    <recommendedName>
        <fullName evidence="3">SSD domain-containing protein</fullName>
    </recommendedName>
</protein>
<dbReference type="InterPro" id="IPR027463">
    <property type="entry name" value="AcrB_DN_DC_subdom"/>
</dbReference>
<dbReference type="SUPFAM" id="SSF82714">
    <property type="entry name" value="Multidrug efflux transporter AcrB TolC docking domain, DN and DC subdomains"/>
    <property type="match status" value="1"/>
</dbReference>
<dbReference type="InterPro" id="IPR001036">
    <property type="entry name" value="Acrflvin-R"/>
</dbReference>
<proteinExistence type="predicted"/>
<keyword evidence="1" id="KW-0812">Transmembrane</keyword>
<dbReference type="PRINTS" id="PR00702">
    <property type="entry name" value="ACRIFLAVINRP"/>
</dbReference>
<dbReference type="PANTHER" id="PTHR32063">
    <property type="match status" value="1"/>
</dbReference>
<gene>
    <name evidence="2" type="ORF">METZ01_LOCUS234390</name>
</gene>
<dbReference type="GO" id="GO:0042910">
    <property type="term" value="F:xenobiotic transmembrane transporter activity"/>
    <property type="evidence" value="ECO:0007669"/>
    <property type="project" value="TreeGrafter"/>
</dbReference>
<dbReference type="PANTHER" id="PTHR32063:SF14">
    <property type="entry name" value="BLL4319 PROTEIN"/>
    <property type="match status" value="1"/>
</dbReference>